<evidence type="ECO:0000259" key="7">
    <source>
        <dbReference type="Pfam" id="PF08652"/>
    </source>
</evidence>
<gene>
    <name evidence="8" type="ORF">CVT24_008094</name>
</gene>
<comment type="cofactor">
    <cofactor evidence="1 6">
        <name>a divalent metal cation</name>
        <dbReference type="ChEBI" id="CHEBI:60240"/>
    </cofactor>
</comment>
<dbReference type="PANTHER" id="PTHR12395:SF9">
    <property type="entry name" value="DECAPPING AND EXORIBONUCLEASE PROTEIN"/>
    <property type="match status" value="1"/>
</dbReference>
<protein>
    <recommendedName>
        <fullName evidence="6">Decapping nuclease</fullName>
        <ecNumber evidence="6">3.6.1.-</ecNumber>
    </recommendedName>
</protein>
<dbReference type="GO" id="GO:0005829">
    <property type="term" value="C:cytosol"/>
    <property type="evidence" value="ECO:0007669"/>
    <property type="project" value="TreeGrafter"/>
</dbReference>
<dbReference type="GO" id="GO:0000166">
    <property type="term" value="F:nucleotide binding"/>
    <property type="evidence" value="ECO:0007669"/>
    <property type="project" value="UniProtKB-KW"/>
</dbReference>
<comment type="similarity">
    <text evidence="2 6">Belongs to the DXO/Dom3Z family.</text>
</comment>
<dbReference type="Pfam" id="PF08652">
    <property type="entry name" value="RAI1"/>
    <property type="match status" value="2"/>
</dbReference>
<dbReference type="InterPro" id="IPR039039">
    <property type="entry name" value="RAI1-like_fam"/>
</dbReference>
<evidence type="ECO:0000256" key="5">
    <source>
        <dbReference type="ARBA" id="ARBA00048124"/>
    </source>
</evidence>
<dbReference type="InParanoid" id="A0A409YLK1"/>
<dbReference type="GO" id="GO:0110155">
    <property type="term" value="P:NAD-cap decapping"/>
    <property type="evidence" value="ECO:0007669"/>
    <property type="project" value="TreeGrafter"/>
</dbReference>
<dbReference type="GO" id="GO:0034353">
    <property type="term" value="F:mRNA 5'-diphosphatase activity"/>
    <property type="evidence" value="ECO:0007669"/>
    <property type="project" value="TreeGrafter"/>
</dbReference>
<dbReference type="GO" id="GO:0004518">
    <property type="term" value="F:nuclease activity"/>
    <property type="evidence" value="ECO:0007669"/>
    <property type="project" value="UniProtKB-KW"/>
</dbReference>
<evidence type="ECO:0000313" key="9">
    <source>
        <dbReference type="Proteomes" id="UP000284842"/>
    </source>
</evidence>
<evidence type="ECO:0000313" key="8">
    <source>
        <dbReference type="EMBL" id="PPR03902.1"/>
    </source>
</evidence>
<dbReference type="AlphaFoldDB" id="A0A409YLK1"/>
<organism evidence="8 9">
    <name type="scientific">Panaeolus cyanescens</name>
    <dbReference type="NCBI Taxonomy" id="181874"/>
    <lineage>
        <taxon>Eukaryota</taxon>
        <taxon>Fungi</taxon>
        <taxon>Dikarya</taxon>
        <taxon>Basidiomycota</taxon>
        <taxon>Agaricomycotina</taxon>
        <taxon>Agaricomycetes</taxon>
        <taxon>Agaricomycetidae</taxon>
        <taxon>Agaricales</taxon>
        <taxon>Agaricineae</taxon>
        <taxon>Galeropsidaceae</taxon>
        <taxon>Panaeolus</taxon>
    </lineage>
</organism>
<dbReference type="GO" id="GO:0005634">
    <property type="term" value="C:nucleus"/>
    <property type="evidence" value="ECO:0007669"/>
    <property type="project" value="UniProtKB-SubCell"/>
</dbReference>
<comment type="subcellular location">
    <subcellularLocation>
        <location evidence="6">Nucleus</location>
    </subcellularLocation>
</comment>
<dbReference type="EMBL" id="NHTK01001009">
    <property type="protein sequence ID" value="PPR03902.1"/>
    <property type="molecule type" value="Genomic_DNA"/>
</dbReference>
<keyword evidence="6" id="KW-0540">Nuclease</keyword>
<dbReference type="InterPro" id="IPR013961">
    <property type="entry name" value="RAI1"/>
</dbReference>
<dbReference type="PANTHER" id="PTHR12395">
    <property type="entry name" value="DOM-3 RELATED"/>
    <property type="match status" value="1"/>
</dbReference>
<sequence>MGPIGYLRVILTAPYENRDSWELNVMHVNGTLYLEEHVSDERLAEKSNMAPRQRLQTYYGYAFESYCTSEEPTRQSGVLSLGGGVPPGWGGDVNTNVQWCSVVRTKLGDMRMIIGGEVDCEIVVGFRTPAGVVTTVQTFKTIQLPRMVRGKANAWDPVVCLDWGYEFLTFLKGVVGNGLAHDDKMVWRVKFRPGTGISAAVLDEAGVEEVVNGEERIGFLPRWYWDEIRRSEEGGGSGQRRE</sequence>
<comment type="catalytic activity">
    <reaction evidence="3">
        <text>a 5'-end (N(7)-methyl 5'-triphosphoguanosine)-ribonucleoside-ribonucleotide in mRNA + H2O = a (N(7)-methyl 5'-triphosphoguanosine)-nucleoside + a 5'-end phospho-ribonucleoside in mRNA + H(+)</text>
        <dbReference type="Rhea" id="RHEA:66928"/>
        <dbReference type="Rhea" id="RHEA-COMP:15692"/>
        <dbReference type="Rhea" id="RHEA-COMP:17313"/>
        <dbReference type="ChEBI" id="CHEBI:15377"/>
        <dbReference type="ChEBI" id="CHEBI:15378"/>
        <dbReference type="ChEBI" id="CHEBI:138282"/>
        <dbReference type="ChEBI" id="CHEBI:172876"/>
        <dbReference type="ChEBI" id="CHEBI:172877"/>
    </reaction>
    <physiologicalReaction direction="left-to-right" evidence="3">
        <dbReference type="Rhea" id="RHEA:66929"/>
    </physiologicalReaction>
</comment>
<keyword evidence="6" id="KW-0547">Nucleotide-binding</keyword>
<keyword evidence="6" id="KW-0694">RNA-binding</keyword>
<comment type="catalytic activity">
    <reaction evidence="4">
        <text>a 5'-end triphospho-ribonucleoside in mRNA + H2O = a 5'-end phospho-ribonucleoside in mRNA + diphosphate + H(+)</text>
        <dbReference type="Rhea" id="RHEA:78683"/>
        <dbReference type="Rhea" id="RHEA-COMP:15692"/>
        <dbReference type="Rhea" id="RHEA-COMP:17164"/>
        <dbReference type="ChEBI" id="CHEBI:15377"/>
        <dbReference type="ChEBI" id="CHEBI:15378"/>
        <dbReference type="ChEBI" id="CHEBI:33019"/>
        <dbReference type="ChEBI" id="CHEBI:138282"/>
        <dbReference type="ChEBI" id="CHEBI:167618"/>
    </reaction>
    <physiologicalReaction direction="left-to-right" evidence="4">
        <dbReference type="Rhea" id="RHEA:78684"/>
    </physiologicalReaction>
</comment>
<comment type="caution">
    <text evidence="8">The sequence shown here is derived from an EMBL/GenBank/DDBJ whole genome shotgun (WGS) entry which is preliminary data.</text>
</comment>
<comment type="function">
    <text evidence="6">Decapping enzyme for NAD-capped RNAs: specifically hydrolyzes the nicotinamide adenine dinucleotide (NAD) cap from a subset of RNAs by removing the entire NAD moiety from the 5'-end of an NAD-capped RNA.</text>
</comment>
<dbReference type="GO" id="GO:0000956">
    <property type="term" value="P:nuclear-transcribed mRNA catabolic process"/>
    <property type="evidence" value="ECO:0007669"/>
    <property type="project" value="TreeGrafter"/>
</dbReference>
<keyword evidence="9" id="KW-1185">Reference proteome</keyword>
<dbReference type="GO" id="GO:0046872">
    <property type="term" value="F:metal ion binding"/>
    <property type="evidence" value="ECO:0007669"/>
    <property type="project" value="UniProtKB-KW"/>
</dbReference>
<accession>A0A409YLK1</accession>
<evidence type="ECO:0000256" key="4">
    <source>
        <dbReference type="ARBA" id="ARBA00044692"/>
    </source>
</evidence>
<name>A0A409YLK1_9AGAR</name>
<dbReference type="OrthoDB" id="5853397at2759"/>
<dbReference type="EC" id="3.6.1.-" evidence="6"/>
<comment type="catalytic activity">
    <reaction evidence="5">
        <text>a 5'-end NAD(+)-phospho-ribonucleoside in mRNA + H2O = a 5'-end phospho-ribonucleoside in mRNA + NAD(+) + H(+)</text>
        <dbReference type="Rhea" id="RHEA:60880"/>
        <dbReference type="Rhea" id="RHEA-COMP:15692"/>
        <dbReference type="Rhea" id="RHEA-COMP:15698"/>
        <dbReference type="ChEBI" id="CHEBI:15377"/>
        <dbReference type="ChEBI" id="CHEBI:15378"/>
        <dbReference type="ChEBI" id="CHEBI:57540"/>
        <dbReference type="ChEBI" id="CHEBI:138282"/>
        <dbReference type="ChEBI" id="CHEBI:144029"/>
    </reaction>
    <physiologicalReaction direction="left-to-right" evidence="5">
        <dbReference type="Rhea" id="RHEA:60881"/>
    </physiologicalReaction>
</comment>
<dbReference type="Proteomes" id="UP000284842">
    <property type="component" value="Unassembled WGS sequence"/>
</dbReference>
<keyword evidence="6" id="KW-0539">Nucleus</keyword>
<reference evidence="8 9" key="1">
    <citation type="journal article" date="2018" name="Evol. Lett.">
        <title>Horizontal gene cluster transfer increased hallucinogenic mushroom diversity.</title>
        <authorList>
            <person name="Reynolds H.T."/>
            <person name="Vijayakumar V."/>
            <person name="Gluck-Thaler E."/>
            <person name="Korotkin H.B."/>
            <person name="Matheny P.B."/>
            <person name="Slot J.C."/>
        </authorList>
    </citation>
    <scope>NUCLEOTIDE SEQUENCE [LARGE SCALE GENOMIC DNA]</scope>
    <source>
        <strain evidence="8 9">2629</strain>
    </source>
</reference>
<feature type="domain" description="RAI1-like" evidence="7">
    <location>
        <begin position="121"/>
        <end position="225"/>
    </location>
</feature>
<keyword evidence="6" id="KW-0378">Hydrolase</keyword>
<evidence type="ECO:0000256" key="6">
    <source>
        <dbReference type="RuleBase" id="RU367113"/>
    </source>
</evidence>
<evidence type="ECO:0000256" key="2">
    <source>
        <dbReference type="ARBA" id="ARBA00006562"/>
    </source>
</evidence>
<proteinExistence type="inferred from homology"/>
<feature type="domain" description="RAI1-like" evidence="7">
    <location>
        <begin position="5"/>
        <end position="120"/>
    </location>
</feature>
<dbReference type="GO" id="GO:0003723">
    <property type="term" value="F:RNA binding"/>
    <property type="evidence" value="ECO:0007669"/>
    <property type="project" value="UniProtKB-KW"/>
</dbReference>
<evidence type="ECO:0000256" key="3">
    <source>
        <dbReference type="ARBA" id="ARBA00044676"/>
    </source>
</evidence>
<keyword evidence="6" id="KW-0479">Metal-binding</keyword>
<evidence type="ECO:0000256" key="1">
    <source>
        <dbReference type="ARBA" id="ARBA00001968"/>
    </source>
</evidence>
<dbReference type="STRING" id="181874.A0A409YLK1"/>